<gene>
    <name evidence="2" type="ORF">S12H4_30178</name>
</gene>
<protein>
    <recommendedName>
        <fullName evidence="1">Transcriptional coactivator p15 (PC4) C-terminal domain-containing protein</fullName>
    </recommendedName>
</protein>
<dbReference type="InterPro" id="IPR009044">
    <property type="entry name" value="ssDNA-bd_transcriptional_reg"/>
</dbReference>
<reference evidence="2" key="1">
    <citation type="journal article" date="2014" name="Front. Microbiol.">
        <title>High frequency of phylogenetically diverse reductive dehalogenase-homologous genes in deep subseafloor sedimentary metagenomes.</title>
        <authorList>
            <person name="Kawai M."/>
            <person name="Futagami T."/>
            <person name="Toyoda A."/>
            <person name="Takaki Y."/>
            <person name="Nishi S."/>
            <person name="Hori S."/>
            <person name="Arai W."/>
            <person name="Tsubouchi T."/>
            <person name="Morono Y."/>
            <person name="Uchiyama I."/>
            <person name="Ito T."/>
            <person name="Fujiyama A."/>
            <person name="Inagaki F."/>
            <person name="Takami H."/>
        </authorList>
    </citation>
    <scope>NUCLEOTIDE SEQUENCE</scope>
    <source>
        <strain evidence="2">Expedition CK06-06</strain>
    </source>
</reference>
<accession>X1V9F4</accession>
<comment type="caution">
    <text evidence="2">The sequence shown here is derived from an EMBL/GenBank/DDBJ whole genome shotgun (WGS) entry which is preliminary data.</text>
</comment>
<dbReference type="GO" id="GO:0003677">
    <property type="term" value="F:DNA binding"/>
    <property type="evidence" value="ECO:0007669"/>
    <property type="project" value="InterPro"/>
</dbReference>
<proteinExistence type="predicted"/>
<dbReference type="InterPro" id="IPR003173">
    <property type="entry name" value="PC4_C"/>
</dbReference>
<dbReference type="Gene3D" id="2.30.31.10">
    <property type="entry name" value="Transcriptional Coactivator Pc4, Chain A"/>
    <property type="match status" value="1"/>
</dbReference>
<organism evidence="2">
    <name type="scientific">marine sediment metagenome</name>
    <dbReference type="NCBI Taxonomy" id="412755"/>
    <lineage>
        <taxon>unclassified sequences</taxon>
        <taxon>metagenomes</taxon>
        <taxon>ecological metagenomes</taxon>
    </lineage>
</organism>
<sequence length="79" mass="9327">MIENITNRGVKIMKTIDEFNVNDKMKLRLRVGEYGGSERIDIRLWVEGTKELGPTRQGINFNIEWLDRFLEMVDKLKDV</sequence>
<name>X1V9F4_9ZZZZ</name>
<dbReference type="GO" id="GO:0006355">
    <property type="term" value="P:regulation of DNA-templated transcription"/>
    <property type="evidence" value="ECO:0007669"/>
    <property type="project" value="InterPro"/>
</dbReference>
<evidence type="ECO:0000313" key="2">
    <source>
        <dbReference type="EMBL" id="GAJ02090.1"/>
    </source>
</evidence>
<dbReference type="SUPFAM" id="SSF54447">
    <property type="entry name" value="ssDNA-binding transcriptional regulator domain"/>
    <property type="match status" value="1"/>
</dbReference>
<dbReference type="Pfam" id="PF02229">
    <property type="entry name" value="PC4"/>
    <property type="match status" value="1"/>
</dbReference>
<dbReference type="AlphaFoldDB" id="X1V9F4"/>
<feature type="domain" description="Transcriptional coactivator p15 (PC4) C-terminal" evidence="1">
    <location>
        <begin position="24"/>
        <end position="71"/>
    </location>
</feature>
<evidence type="ECO:0000259" key="1">
    <source>
        <dbReference type="Pfam" id="PF02229"/>
    </source>
</evidence>
<dbReference type="EMBL" id="BARW01017476">
    <property type="protein sequence ID" value="GAJ02090.1"/>
    <property type="molecule type" value="Genomic_DNA"/>
</dbReference>